<evidence type="ECO:0000256" key="4">
    <source>
        <dbReference type="RuleBase" id="RU362063"/>
    </source>
</evidence>
<dbReference type="InterPro" id="IPR039246">
    <property type="entry name" value="Flagellar_FlgA"/>
</dbReference>
<keyword evidence="2 4" id="KW-0732">Signal</keyword>
<dbReference type="InterPro" id="IPR013974">
    <property type="entry name" value="SAF"/>
</dbReference>
<dbReference type="RefSeq" id="WP_107662749.1">
    <property type="nucleotide sequence ID" value="NZ_PZKG01000012.1"/>
</dbReference>
<dbReference type="Gene3D" id="2.30.30.760">
    <property type="match status" value="1"/>
</dbReference>
<evidence type="ECO:0000313" key="7">
    <source>
        <dbReference type="Proteomes" id="UP000241010"/>
    </source>
</evidence>
<accession>A0A2T4JYJ0</accession>
<keyword evidence="3 4" id="KW-0574">Periplasm</keyword>
<comment type="similarity">
    <text evidence="4">Belongs to the FlgA family.</text>
</comment>
<dbReference type="Proteomes" id="UP000241010">
    <property type="component" value="Unassembled WGS sequence"/>
</dbReference>
<dbReference type="CDD" id="cd11614">
    <property type="entry name" value="SAF_CpaB_FlgA_like"/>
    <property type="match status" value="1"/>
</dbReference>
<dbReference type="AlphaFoldDB" id="A0A2T4JYJ0"/>
<dbReference type="PANTHER" id="PTHR36307">
    <property type="entry name" value="FLAGELLA BASAL BODY P-RING FORMATION PROTEIN FLGA"/>
    <property type="match status" value="1"/>
</dbReference>
<name>A0A2T4JYJ0_9RHOB</name>
<keyword evidence="7" id="KW-1185">Reference proteome</keyword>
<evidence type="ECO:0000256" key="1">
    <source>
        <dbReference type="ARBA" id="ARBA00004418"/>
    </source>
</evidence>
<dbReference type="GO" id="GO:0044780">
    <property type="term" value="P:bacterial-type flagellum assembly"/>
    <property type="evidence" value="ECO:0007669"/>
    <property type="project" value="InterPro"/>
</dbReference>
<dbReference type="OrthoDB" id="7619725at2"/>
<dbReference type="GO" id="GO:0042597">
    <property type="term" value="C:periplasmic space"/>
    <property type="evidence" value="ECO:0007669"/>
    <property type="project" value="UniProtKB-SubCell"/>
</dbReference>
<feature type="chain" id="PRO_5015375888" description="Flagella basal body P-ring formation protein FlgA" evidence="4">
    <location>
        <begin position="17"/>
        <end position="139"/>
    </location>
</feature>
<evidence type="ECO:0000313" key="6">
    <source>
        <dbReference type="EMBL" id="PTE22978.1"/>
    </source>
</evidence>
<evidence type="ECO:0000256" key="3">
    <source>
        <dbReference type="ARBA" id="ARBA00022764"/>
    </source>
</evidence>
<evidence type="ECO:0000259" key="5">
    <source>
        <dbReference type="SMART" id="SM00858"/>
    </source>
</evidence>
<keyword evidence="6" id="KW-0282">Flagellum</keyword>
<evidence type="ECO:0000256" key="2">
    <source>
        <dbReference type="ARBA" id="ARBA00022729"/>
    </source>
</evidence>
<proteinExistence type="inferred from homology"/>
<comment type="function">
    <text evidence="4">Involved in the assembly process of the P-ring formation. It may associate with FlgF on the rod constituting a structure essential for the P-ring assembly or may act as a modulator protein for the P-ring assembly.</text>
</comment>
<dbReference type="NCBIfam" id="TIGR03170">
    <property type="entry name" value="flgA_cterm"/>
    <property type="match status" value="1"/>
</dbReference>
<dbReference type="InterPro" id="IPR017585">
    <property type="entry name" value="SAF_FlgA"/>
</dbReference>
<keyword evidence="4" id="KW-1005">Bacterial flagellum biogenesis</keyword>
<dbReference type="SMART" id="SM00858">
    <property type="entry name" value="SAF"/>
    <property type="match status" value="1"/>
</dbReference>
<dbReference type="EMBL" id="PZKG01000012">
    <property type="protein sequence ID" value="PTE22978.1"/>
    <property type="molecule type" value="Genomic_DNA"/>
</dbReference>
<feature type="domain" description="SAF" evidence="5">
    <location>
        <begin position="16"/>
        <end position="74"/>
    </location>
</feature>
<protein>
    <recommendedName>
        <fullName evidence="4">Flagella basal body P-ring formation protein FlgA</fullName>
    </recommendedName>
</protein>
<dbReference type="PANTHER" id="PTHR36307:SF1">
    <property type="entry name" value="FLAGELLA BASAL BODY P-RING FORMATION PROTEIN FLGA"/>
    <property type="match status" value="1"/>
</dbReference>
<gene>
    <name evidence="6" type="ORF">C5F48_04550</name>
</gene>
<organism evidence="6 7">
    <name type="scientific">Cereibacter changlensis JA139</name>
    <dbReference type="NCBI Taxonomy" id="1188249"/>
    <lineage>
        <taxon>Bacteria</taxon>
        <taxon>Pseudomonadati</taxon>
        <taxon>Pseudomonadota</taxon>
        <taxon>Alphaproteobacteria</taxon>
        <taxon>Rhodobacterales</taxon>
        <taxon>Paracoccaceae</taxon>
        <taxon>Cereibacter</taxon>
    </lineage>
</organism>
<comment type="subcellular location">
    <subcellularLocation>
        <location evidence="1 4">Periplasm</location>
    </subcellularLocation>
</comment>
<keyword evidence="6" id="KW-0966">Cell projection</keyword>
<sequence>MRLLLLFLLLPCVAGADSLVATRTLRPQSILGPTDIAVTKDSLPGVLADPAEALGREVRVALYAGRPIRAADLGPPAIIDRNQRVALSYVEGGLAITAEGRALGRGGVGDVIRVMNLSSRATVSGRIDPDGVVRVGPSR</sequence>
<feature type="signal peptide" evidence="4">
    <location>
        <begin position="1"/>
        <end position="16"/>
    </location>
</feature>
<keyword evidence="6" id="KW-0969">Cilium</keyword>
<dbReference type="Pfam" id="PF13144">
    <property type="entry name" value="ChapFlgA"/>
    <property type="match status" value="1"/>
</dbReference>
<comment type="caution">
    <text evidence="6">The sequence shown here is derived from an EMBL/GenBank/DDBJ whole genome shotgun (WGS) entry which is preliminary data.</text>
</comment>
<reference evidence="6 7" key="1">
    <citation type="submission" date="2018-03" db="EMBL/GenBank/DDBJ databases">
        <title>Cereibacter changlensis.</title>
        <authorList>
            <person name="Meyer T.E."/>
            <person name="Miller S."/>
            <person name="Lodha T."/>
            <person name="Gandham S."/>
            <person name="Chintalapati S."/>
            <person name="Chintalapati V.R."/>
        </authorList>
    </citation>
    <scope>NUCLEOTIDE SEQUENCE [LARGE SCALE GENOMIC DNA]</scope>
    <source>
        <strain evidence="6 7">JA139</strain>
    </source>
</reference>